<dbReference type="eggNOG" id="COG1848">
    <property type="taxonomic scope" value="Bacteria"/>
</dbReference>
<reference evidence="7" key="1">
    <citation type="submission" date="2016-10" db="EMBL/GenBank/DDBJ databases">
        <authorList>
            <person name="Varghese N."/>
        </authorList>
    </citation>
    <scope>NUCLEOTIDE SEQUENCE [LARGE SCALE GENOMIC DNA]</scope>
    <source>
        <strain evidence="7">DSM 45096 / BCRC 16803 / CGMCC 4.1857 / CIP 109030 / JCM 12277 / KCTC 19219 / NBRC 100920 / 33214</strain>
    </source>
</reference>
<organism evidence="6 7">
    <name type="scientific">Streptacidiphilus jiangxiensis</name>
    <dbReference type="NCBI Taxonomy" id="235985"/>
    <lineage>
        <taxon>Bacteria</taxon>
        <taxon>Bacillati</taxon>
        <taxon>Actinomycetota</taxon>
        <taxon>Actinomycetes</taxon>
        <taxon>Kitasatosporales</taxon>
        <taxon>Streptomycetaceae</taxon>
        <taxon>Streptacidiphilus</taxon>
    </lineage>
</organism>
<accession>A0A1H8BN22</accession>
<dbReference type="InterPro" id="IPR029060">
    <property type="entry name" value="PIN-like_dom_sf"/>
</dbReference>
<sequence>MSAGFASVVLDCEALSAWVDQDRGMMAKLAVLRESDADLVVCANTIIEASHERTNRARLNWVLSQTRVEPVTEQSARAASALLREVGLHGHKYALDATVAELALRQQPPVAVLTSDTDDLTRLCGSRVRVLRV</sequence>
<evidence type="ECO:0000256" key="2">
    <source>
        <dbReference type="ARBA" id="ARBA00022723"/>
    </source>
</evidence>
<keyword evidence="3" id="KW-0378">Hydrolase</keyword>
<protein>
    <recommendedName>
        <fullName evidence="5">PIN domain-containing protein</fullName>
    </recommendedName>
</protein>
<dbReference type="Proteomes" id="UP000183015">
    <property type="component" value="Unassembled WGS sequence"/>
</dbReference>
<feature type="domain" description="PIN" evidence="5">
    <location>
        <begin position="8"/>
        <end position="122"/>
    </location>
</feature>
<dbReference type="EMBL" id="FOAZ01000070">
    <property type="protein sequence ID" value="SEM83534.1"/>
    <property type="molecule type" value="Genomic_DNA"/>
</dbReference>
<evidence type="ECO:0000259" key="5">
    <source>
        <dbReference type="Pfam" id="PF01850"/>
    </source>
</evidence>
<keyword evidence="2" id="KW-0479">Metal-binding</keyword>
<evidence type="ECO:0000256" key="1">
    <source>
        <dbReference type="ARBA" id="ARBA00022722"/>
    </source>
</evidence>
<keyword evidence="7" id="KW-1185">Reference proteome</keyword>
<dbReference type="GO" id="GO:0004518">
    <property type="term" value="F:nuclease activity"/>
    <property type="evidence" value="ECO:0007669"/>
    <property type="project" value="UniProtKB-KW"/>
</dbReference>
<evidence type="ECO:0000256" key="3">
    <source>
        <dbReference type="ARBA" id="ARBA00022801"/>
    </source>
</evidence>
<dbReference type="SUPFAM" id="SSF88723">
    <property type="entry name" value="PIN domain-like"/>
    <property type="match status" value="1"/>
</dbReference>
<dbReference type="Gene3D" id="3.40.50.1010">
    <property type="entry name" value="5'-nuclease"/>
    <property type="match status" value="1"/>
</dbReference>
<dbReference type="InterPro" id="IPR002716">
    <property type="entry name" value="PIN_dom"/>
</dbReference>
<keyword evidence="4" id="KW-0460">Magnesium</keyword>
<keyword evidence="1" id="KW-0540">Nuclease</keyword>
<dbReference type="AlphaFoldDB" id="A0A1H8BN22"/>
<dbReference type="RefSeq" id="WP_042461459.1">
    <property type="nucleotide sequence ID" value="NZ_BBPN01000091.1"/>
</dbReference>
<evidence type="ECO:0000313" key="6">
    <source>
        <dbReference type="EMBL" id="SEM83534.1"/>
    </source>
</evidence>
<dbReference type="OrthoDB" id="3292949at2"/>
<dbReference type="STRING" id="235985.SAMN05414137_1704"/>
<dbReference type="GO" id="GO:0016787">
    <property type="term" value="F:hydrolase activity"/>
    <property type="evidence" value="ECO:0007669"/>
    <property type="project" value="UniProtKB-KW"/>
</dbReference>
<name>A0A1H8BN22_STRJI</name>
<dbReference type="GO" id="GO:0046872">
    <property type="term" value="F:metal ion binding"/>
    <property type="evidence" value="ECO:0007669"/>
    <property type="project" value="UniProtKB-KW"/>
</dbReference>
<gene>
    <name evidence="6" type="ORF">SAMN05414137_1704</name>
</gene>
<proteinExistence type="predicted"/>
<evidence type="ECO:0000313" key="7">
    <source>
        <dbReference type="Proteomes" id="UP000183015"/>
    </source>
</evidence>
<dbReference type="Pfam" id="PF01850">
    <property type="entry name" value="PIN"/>
    <property type="match status" value="1"/>
</dbReference>
<evidence type="ECO:0000256" key="4">
    <source>
        <dbReference type="ARBA" id="ARBA00022842"/>
    </source>
</evidence>